<dbReference type="EMBL" id="HBGY01015438">
    <property type="protein sequence ID" value="CAD9579998.1"/>
    <property type="molecule type" value="Transcribed_RNA"/>
</dbReference>
<name>A0A7S2P736_9STRA</name>
<gene>
    <name evidence="2" type="ORF">LDAN0321_LOCUS10007</name>
</gene>
<evidence type="ECO:0000313" key="2">
    <source>
        <dbReference type="EMBL" id="CAD9579998.1"/>
    </source>
</evidence>
<feature type="coiled-coil region" evidence="1">
    <location>
        <begin position="234"/>
        <end position="261"/>
    </location>
</feature>
<evidence type="ECO:0008006" key="3">
    <source>
        <dbReference type="Google" id="ProtNLM"/>
    </source>
</evidence>
<evidence type="ECO:0000256" key="1">
    <source>
        <dbReference type="SAM" id="Coils"/>
    </source>
</evidence>
<reference evidence="2" key="1">
    <citation type="submission" date="2021-01" db="EMBL/GenBank/DDBJ databases">
        <authorList>
            <person name="Corre E."/>
            <person name="Pelletier E."/>
            <person name="Niang G."/>
            <person name="Scheremetjew M."/>
            <person name="Finn R."/>
            <person name="Kale V."/>
            <person name="Holt S."/>
            <person name="Cochrane G."/>
            <person name="Meng A."/>
            <person name="Brown T."/>
            <person name="Cohen L."/>
        </authorList>
    </citation>
    <scope>NUCLEOTIDE SEQUENCE</scope>
    <source>
        <strain evidence="2">B650</strain>
    </source>
</reference>
<protein>
    <recommendedName>
        <fullName evidence="3">SHOCT domain-containing protein</fullName>
    </recommendedName>
</protein>
<accession>A0A7S2P736</accession>
<sequence length="262" mass="28675">MSRATLLSGAKHTHLQKAQQYLIDNGIYDEEIIAVWCISTENIKAASLGPFAALVALPCFWPHLVCLSPCVITNYLVTKEVCEGTIYVLGRKNLYTIIDAEVGGSSSPCPCVGFTTGRDSAMQELSAIQGIAVNSRGEGCCSQLRTSHVTIGVPFGSPLANHGKSGDQRLNTHFVMLVEEPEKAARLIREAKEQFSKPIEAEIAVPVNAMMMERPPIAGVPNIGNNEDDHVNKIRKLKTLLDEELITVEEYEKKKAEILDKI</sequence>
<keyword evidence="1" id="KW-0175">Coiled coil</keyword>
<proteinExistence type="predicted"/>
<dbReference type="AlphaFoldDB" id="A0A7S2P736"/>
<organism evidence="2">
    <name type="scientific">Leptocylindrus danicus</name>
    <dbReference type="NCBI Taxonomy" id="163516"/>
    <lineage>
        <taxon>Eukaryota</taxon>
        <taxon>Sar</taxon>
        <taxon>Stramenopiles</taxon>
        <taxon>Ochrophyta</taxon>
        <taxon>Bacillariophyta</taxon>
        <taxon>Coscinodiscophyceae</taxon>
        <taxon>Chaetocerotophycidae</taxon>
        <taxon>Leptocylindrales</taxon>
        <taxon>Leptocylindraceae</taxon>
        <taxon>Leptocylindrus</taxon>
    </lineage>
</organism>